<comment type="caution">
    <text evidence="1">The sequence shown here is derived from an EMBL/GenBank/DDBJ whole genome shotgun (WGS) entry which is preliminary data.</text>
</comment>
<evidence type="ECO:0000313" key="2">
    <source>
        <dbReference type="Proteomes" id="UP001056120"/>
    </source>
</evidence>
<reference evidence="2" key="1">
    <citation type="journal article" date="2022" name="Mol. Ecol. Resour.">
        <title>The genomes of chicory, endive, great burdock and yacon provide insights into Asteraceae palaeo-polyploidization history and plant inulin production.</title>
        <authorList>
            <person name="Fan W."/>
            <person name="Wang S."/>
            <person name="Wang H."/>
            <person name="Wang A."/>
            <person name="Jiang F."/>
            <person name="Liu H."/>
            <person name="Zhao H."/>
            <person name="Xu D."/>
            <person name="Zhang Y."/>
        </authorList>
    </citation>
    <scope>NUCLEOTIDE SEQUENCE [LARGE SCALE GENOMIC DNA]</scope>
    <source>
        <strain evidence="2">cv. Yunnan</strain>
    </source>
</reference>
<protein>
    <submittedName>
        <fullName evidence="1">Uncharacterized protein</fullName>
    </submittedName>
</protein>
<gene>
    <name evidence="1" type="ORF">L1987_65113</name>
</gene>
<dbReference type="EMBL" id="CM042039">
    <property type="protein sequence ID" value="KAI3725328.1"/>
    <property type="molecule type" value="Genomic_DNA"/>
</dbReference>
<dbReference type="Proteomes" id="UP001056120">
    <property type="component" value="Linkage Group LG22"/>
</dbReference>
<evidence type="ECO:0000313" key="1">
    <source>
        <dbReference type="EMBL" id="KAI3725328.1"/>
    </source>
</evidence>
<organism evidence="1 2">
    <name type="scientific">Smallanthus sonchifolius</name>
    <dbReference type="NCBI Taxonomy" id="185202"/>
    <lineage>
        <taxon>Eukaryota</taxon>
        <taxon>Viridiplantae</taxon>
        <taxon>Streptophyta</taxon>
        <taxon>Embryophyta</taxon>
        <taxon>Tracheophyta</taxon>
        <taxon>Spermatophyta</taxon>
        <taxon>Magnoliopsida</taxon>
        <taxon>eudicotyledons</taxon>
        <taxon>Gunneridae</taxon>
        <taxon>Pentapetalae</taxon>
        <taxon>asterids</taxon>
        <taxon>campanulids</taxon>
        <taxon>Asterales</taxon>
        <taxon>Asteraceae</taxon>
        <taxon>Asteroideae</taxon>
        <taxon>Heliantheae alliance</taxon>
        <taxon>Millerieae</taxon>
        <taxon>Smallanthus</taxon>
    </lineage>
</organism>
<reference evidence="1 2" key="2">
    <citation type="journal article" date="2022" name="Mol. Ecol. Resour.">
        <title>The genomes of chicory, endive, great burdock and yacon provide insights into Asteraceae paleo-polyploidization history and plant inulin production.</title>
        <authorList>
            <person name="Fan W."/>
            <person name="Wang S."/>
            <person name="Wang H."/>
            <person name="Wang A."/>
            <person name="Jiang F."/>
            <person name="Liu H."/>
            <person name="Zhao H."/>
            <person name="Xu D."/>
            <person name="Zhang Y."/>
        </authorList>
    </citation>
    <scope>NUCLEOTIDE SEQUENCE [LARGE SCALE GENOMIC DNA]</scope>
    <source>
        <strain evidence="2">cv. Yunnan</strain>
        <tissue evidence="1">Leaves</tissue>
    </source>
</reference>
<accession>A0ACB9BTJ7</accession>
<sequence>MALTEADDLRVSSELYEALICGEEARVIEICAAIPKGPLYTPTIHDDTVLSLATNLKRNDQVLELLDMVPMHDSHKLTWQNSGGNTILHEAGFNNKTVEAAAEMIARAPMLLGMTNRLGETPLFTAAISGKTKIFKLLHREVLRTTLGQDLRNFLQRDDKSTILHKAIFSRNYWMAHEIAVKHPHLINENDCDEMTPLQLLSVSPPEFGPKRFFKRMIYKVIDTDFENTNIMFPWLTKMKKEKHQCEWAMKLVKVLVKDDMSWQMTESLVKKGRSKVHSYGRSQHIGMAEQELNMMKPVTPLLLATIHGCVEIVEEILKVYPQAIDHDGRNILCLAILHRRIEIIDLMDKMKIQKQRVRRKADTYGNTLLHLVAEKQDKATEDLKGPALVLQEDTLLFKRIKEMCKPVDTMRLNSKGKTAEEAFKQMTDATLKRYRRQVAAEKLCKSIAVSLEAKRLDSFTRISSTQCRPIQRFWVCKV</sequence>
<keyword evidence="2" id="KW-1185">Reference proteome</keyword>
<proteinExistence type="predicted"/>
<name>A0ACB9BTJ7_9ASTR</name>